<proteinExistence type="predicted"/>
<evidence type="ECO:0000256" key="1">
    <source>
        <dbReference type="SAM" id="MobiDB-lite"/>
    </source>
</evidence>
<sequence>MNFIYDQEERIKQLENYMQDIIDEFMEFSSEVTLKLKERIKENESKPRKIEKITKYQDTKVLENSTKHNFSENLEKKMFPTPASHLCVRYIRLIPSYPSQPRKNIFRYKSRKRANQSHHNPSNSPTIQPPTQSNPPFMNNNPAERDPSSRYSFTFIDNNHVFDPGGKIRDLPLKESHGLQFRNPLNNKGPN</sequence>
<name>A0ABQ4ZMR9_9ASTR</name>
<evidence type="ECO:0000313" key="2">
    <source>
        <dbReference type="EMBL" id="GJS90083.1"/>
    </source>
</evidence>
<feature type="region of interest" description="Disordered" evidence="1">
    <location>
        <begin position="111"/>
        <end position="151"/>
    </location>
</feature>
<gene>
    <name evidence="2" type="ORF">Tco_0772719</name>
</gene>
<organism evidence="2 3">
    <name type="scientific">Tanacetum coccineum</name>
    <dbReference type="NCBI Taxonomy" id="301880"/>
    <lineage>
        <taxon>Eukaryota</taxon>
        <taxon>Viridiplantae</taxon>
        <taxon>Streptophyta</taxon>
        <taxon>Embryophyta</taxon>
        <taxon>Tracheophyta</taxon>
        <taxon>Spermatophyta</taxon>
        <taxon>Magnoliopsida</taxon>
        <taxon>eudicotyledons</taxon>
        <taxon>Gunneridae</taxon>
        <taxon>Pentapetalae</taxon>
        <taxon>asterids</taxon>
        <taxon>campanulids</taxon>
        <taxon>Asterales</taxon>
        <taxon>Asteraceae</taxon>
        <taxon>Asteroideae</taxon>
        <taxon>Anthemideae</taxon>
        <taxon>Anthemidinae</taxon>
        <taxon>Tanacetum</taxon>
    </lineage>
</organism>
<reference evidence="2" key="1">
    <citation type="journal article" date="2022" name="Int. J. Mol. Sci.">
        <title>Draft Genome of Tanacetum Coccineum: Genomic Comparison of Closely Related Tanacetum-Family Plants.</title>
        <authorList>
            <person name="Yamashiro T."/>
            <person name="Shiraishi A."/>
            <person name="Nakayama K."/>
            <person name="Satake H."/>
        </authorList>
    </citation>
    <scope>NUCLEOTIDE SEQUENCE</scope>
</reference>
<dbReference type="EMBL" id="BQNB010011400">
    <property type="protein sequence ID" value="GJS90083.1"/>
    <property type="molecule type" value="Genomic_DNA"/>
</dbReference>
<protein>
    <submittedName>
        <fullName evidence="2">Uncharacterized protein</fullName>
    </submittedName>
</protein>
<comment type="caution">
    <text evidence="2">The sequence shown here is derived from an EMBL/GenBank/DDBJ whole genome shotgun (WGS) entry which is preliminary data.</text>
</comment>
<keyword evidence="3" id="KW-1185">Reference proteome</keyword>
<reference evidence="2" key="2">
    <citation type="submission" date="2022-01" db="EMBL/GenBank/DDBJ databases">
        <authorList>
            <person name="Yamashiro T."/>
            <person name="Shiraishi A."/>
            <person name="Satake H."/>
            <person name="Nakayama K."/>
        </authorList>
    </citation>
    <scope>NUCLEOTIDE SEQUENCE</scope>
</reference>
<feature type="compositionally biased region" description="Polar residues" evidence="1">
    <location>
        <begin position="117"/>
        <end position="142"/>
    </location>
</feature>
<accession>A0ABQ4ZMR9</accession>
<evidence type="ECO:0000313" key="3">
    <source>
        <dbReference type="Proteomes" id="UP001151760"/>
    </source>
</evidence>
<dbReference type="Proteomes" id="UP001151760">
    <property type="component" value="Unassembled WGS sequence"/>
</dbReference>